<accession>A0A7J7I2Q7</accession>
<keyword evidence="2" id="KW-1133">Transmembrane helix</keyword>
<keyword evidence="2" id="KW-0472">Membrane</keyword>
<reference evidence="4 5" key="2">
    <citation type="submission" date="2020-07" db="EMBL/GenBank/DDBJ databases">
        <title>Genome assembly of wild tea tree DASZ reveals pedigree and selection history of tea varieties.</title>
        <authorList>
            <person name="Zhang W."/>
        </authorList>
    </citation>
    <scope>NUCLEOTIDE SEQUENCE [LARGE SCALE GENOMIC DNA]</scope>
    <source>
        <strain evidence="5">cv. G240</strain>
        <tissue evidence="4">Leaf</tissue>
    </source>
</reference>
<feature type="region of interest" description="Disordered" evidence="1">
    <location>
        <begin position="1"/>
        <end position="37"/>
    </location>
</feature>
<proteinExistence type="predicted"/>
<evidence type="ECO:0000256" key="1">
    <source>
        <dbReference type="SAM" id="MobiDB-lite"/>
    </source>
</evidence>
<feature type="compositionally biased region" description="Low complexity" evidence="1">
    <location>
        <begin position="1"/>
        <end position="11"/>
    </location>
</feature>
<dbReference type="EMBL" id="JACBKZ010000001">
    <property type="protein sequence ID" value="KAF5959312.1"/>
    <property type="molecule type" value="Genomic_DNA"/>
</dbReference>
<dbReference type="GO" id="GO:0009535">
    <property type="term" value="C:chloroplast thylakoid membrane"/>
    <property type="evidence" value="ECO:0007669"/>
    <property type="project" value="TreeGrafter"/>
</dbReference>
<dbReference type="Pfam" id="PF22915">
    <property type="entry name" value="ARMH5"/>
    <property type="match status" value="2"/>
</dbReference>
<feature type="compositionally biased region" description="Low complexity" evidence="1">
    <location>
        <begin position="69"/>
        <end position="90"/>
    </location>
</feature>
<feature type="region of interest" description="Disordered" evidence="1">
    <location>
        <begin position="444"/>
        <end position="471"/>
    </location>
</feature>
<dbReference type="GO" id="GO:0009941">
    <property type="term" value="C:chloroplast envelope"/>
    <property type="evidence" value="ECO:0007669"/>
    <property type="project" value="TreeGrafter"/>
</dbReference>
<sequence length="471" mass="51524">MASSALMASSSTESLVLPCLSTPTPTPTPTPSRRRRRTITMTTSPNATAFSFFPSTILTIRPRHTPFSSALSTFSSSSSSSPIRMVSASAAKRNTNPSTHDDKTKKQSEEEVVVVEEEEQQEVEEDLPWIQEKALDLVEFTGSVTQAIPGPRVGRSSLPWILALPLAYVGISFVIAFVKTVRKFNSPKEIRRKLVNKNAMICKSIDELLEKGSDGVEQSDLMGLMQKTDFGMEEILRKYIRYALNEKPFNPNLVANLIQLRKASSLDDSQVAEILNDISRRIVKDKGNSFSSSRKHNNFDGDVAQMGVAIGASVFVRGDCGADAVKGDMKTGLGFKVVREGDEAEEGFLDGVVEGVLRRMLSSHLMLMVSFDVDDNGPVVMDISGYSEKGFKRKLAVQALFGKVYYLSDLPEFCSRDSSLIVKEIFGVADEDAEKLRLHTVSDSGDVDSLDKMIDDGSESEDSGDGLSNAS</sequence>
<feature type="transmembrane region" description="Helical" evidence="2">
    <location>
        <begin position="158"/>
        <end position="178"/>
    </location>
</feature>
<feature type="compositionally biased region" description="Basic and acidic residues" evidence="1">
    <location>
        <begin position="99"/>
        <end position="109"/>
    </location>
</feature>
<evidence type="ECO:0000313" key="5">
    <source>
        <dbReference type="Proteomes" id="UP000593564"/>
    </source>
</evidence>
<evidence type="ECO:0000256" key="2">
    <source>
        <dbReference type="SAM" id="Phobius"/>
    </source>
</evidence>
<reference evidence="5" key="1">
    <citation type="journal article" date="2020" name="Nat. Commun.">
        <title>Genome assembly of wild tea tree DASZ reveals pedigree and selection history of tea varieties.</title>
        <authorList>
            <person name="Zhang W."/>
            <person name="Zhang Y."/>
            <person name="Qiu H."/>
            <person name="Guo Y."/>
            <person name="Wan H."/>
            <person name="Zhang X."/>
            <person name="Scossa F."/>
            <person name="Alseekh S."/>
            <person name="Zhang Q."/>
            <person name="Wang P."/>
            <person name="Xu L."/>
            <person name="Schmidt M.H."/>
            <person name="Jia X."/>
            <person name="Li D."/>
            <person name="Zhu A."/>
            <person name="Guo F."/>
            <person name="Chen W."/>
            <person name="Ni D."/>
            <person name="Usadel B."/>
            <person name="Fernie A.R."/>
            <person name="Wen W."/>
        </authorList>
    </citation>
    <scope>NUCLEOTIDE SEQUENCE [LARGE SCALE GENOMIC DNA]</scope>
    <source>
        <strain evidence="5">cv. G240</strain>
    </source>
</reference>
<feature type="domain" description="Armadillo-like repeats" evidence="3">
    <location>
        <begin position="228"/>
        <end position="288"/>
    </location>
</feature>
<keyword evidence="5" id="KW-1185">Reference proteome</keyword>
<evidence type="ECO:0000259" key="3">
    <source>
        <dbReference type="Pfam" id="PF22915"/>
    </source>
</evidence>
<dbReference type="PANTHER" id="PTHR36793">
    <property type="entry name" value="RIBOSOMAL RNA SMALL SUBUNIT METHYLTRANSFERASE J"/>
    <property type="match status" value="1"/>
</dbReference>
<name>A0A7J7I2Q7_CAMSI</name>
<feature type="domain" description="Armadillo-like repeats" evidence="3">
    <location>
        <begin position="373"/>
        <end position="409"/>
    </location>
</feature>
<dbReference type="InterPro" id="IPR055241">
    <property type="entry name" value="Armadillo_rpt_dom"/>
</dbReference>
<dbReference type="PANTHER" id="PTHR36793:SF1">
    <property type="entry name" value="RIBOSOMAL RNA SMALL SUBUNIT METHYLTRANSFERASE J"/>
    <property type="match status" value="1"/>
</dbReference>
<keyword evidence="2" id="KW-0812">Transmembrane</keyword>
<dbReference type="Proteomes" id="UP000593564">
    <property type="component" value="Unassembled WGS sequence"/>
</dbReference>
<organism evidence="4 5">
    <name type="scientific">Camellia sinensis</name>
    <name type="common">Tea plant</name>
    <name type="synonym">Thea sinensis</name>
    <dbReference type="NCBI Taxonomy" id="4442"/>
    <lineage>
        <taxon>Eukaryota</taxon>
        <taxon>Viridiplantae</taxon>
        <taxon>Streptophyta</taxon>
        <taxon>Embryophyta</taxon>
        <taxon>Tracheophyta</taxon>
        <taxon>Spermatophyta</taxon>
        <taxon>Magnoliopsida</taxon>
        <taxon>eudicotyledons</taxon>
        <taxon>Gunneridae</taxon>
        <taxon>Pentapetalae</taxon>
        <taxon>asterids</taxon>
        <taxon>Ericales</taxon>
        <taxon>Theaceae</taxon>
        <taxon>Camellia</taxon>
    </lineage>
</organism>
<protein>
    <recommendedName>
        <fullName evidence="3">Armadillo-like repeats domain-containing protein</fullName>
    </recommendedName>
</protein>
<evidence type="ECO:0000313" key="4">
    <source>
        <dbReference type="EMBL" id="KAF5959312.1"/>
    </source>
</evidence>
<gene>
    <name evidence="4" type="ORF">HYC85_000521</name>
</gene>
<comment type="caution">
    <text evidence="4">The sequence shown here is derived from an EMBL/GenBank/DDBJ whole genome shotgun (WGS) entry which is preliminary data.</text>
</comment>
<feature type="region of interest" description="Disordered" evidence="1">
    <location>
        <begin position="69"/>
        <end position="110"/>
    </location>
</feature>
<dbReference type="AlphaFoldDB" id="A0A7J7I2Q7"/>